<evidence type="ECO:0000256" key="2">
    <source>
        <dbReference type="ARBA" id="ARBA00012438"/>
    </source>
</evidence>
<dbReference type="PRINTS" id="PR00344">
    <property type="entry name" value="BCTRLSENSOR"/>
</dbReference>
<keyword evidence="5" id="KW-0902">Two-component regulatory system</keyword>
<evidence type="ECO:0000256" key="3">
    <source>
        <dbReference type="ARBA" id="ARBA00022679"/>
    </source>
</evidence>
<evidence type="ECO:0000259" key="6">
    <source>
        <dbReference type="PROSITE" id="PS50109"/>
    </source>
</evidence>
<dbReference type="SMART" id="SM00387">
    <property type="entry name" value="HATPase_c"/>
    <property type="match status" value="1"/>
</dbReference>
<proteinExistence type="predicted"/>
<dbReference type="GO" id="GO:0004673">
    <property type="term" value="F:protein histidine kinase activity"/>
    <property type="evidence" value="ECO:0007669"/>
    <property type="project" value="UniProtKB-EC"/>
</dbReference>
<dbReference type="PANTHER" id="PTHR43711:SF1">
    <property type="entry name" value="HISTIDINE KINASE 1"/>
    <property type="match status" value="1"/>
</dbReference>
<dbReference type="STRING" id="402881.Plav_3153"/>
<dbReference type="EMBL" id="CP000774">
    <property type="protein sequence ID" value="ABS64759.1"/>
    <property type="molecule type" value="Genomic_DNA"/>
</dbReference>
<dbReference type="Gene3D" id="1.10.287.130">
    <property type="match status" value="1"/>
</dbReference>
<dbReference type="eggNOG" id="COG2205">
    <property type="taxonomic scope" value="Bacteria"/>
</dbReference>
<reference evidence="7 8" key="1">
    <citation type="journal article" date="2011" name="Stand. Genomic Sci.">
        <title>Complete genome sequence of Parvibaculum lavamentivorans type strain (DS-1(T)).</title>
        <authorList>
            <person name="Schleheck D."/>
            <person name="Weiss M."/>
            <person name="Pitluck S."/>
            <person name="Bruce D."/>
            <person name="Land M.L."/>
            <person name="Han S."/>
            <person name="Saunders E."/>
            <person name="Tapia R."/>
            <person name="Detter C."/>
            <person name="Brettin T."/>
            <person name="Han J."/>
            <person name="Woyke T."/>
            <person name="Goodwin L."/>
            <person name="Pennacchio L."/>
            <person name="Nolan M."/>
            <person name="Cook A.M."/>
            <person name="Kjelleberg S."/>
            <person name="Thomas T."/>
        </authorList>
    </citation>
    <scope>NUCLEOTIDE SEQUENCE [LARGE SCALE GENOMIC DNA]</scope>
    <source>
        <strain evidence="8">DS-1 / DSM 13023 / NCIMB 13966</strain>
    </source>
</reference>
<protein>
    <recommendedName>
        <fullName evidence="2">histidine kinase</fullName>
        <ecNumber evidence="2">2.7.13.3</ecNumber>
    </recommendedName>
</protein>
<name>A7HXX6_PARL1</name>
<evidence type="ECO:0000256" key="4">
    <source>
        <dbReference type="ARBA" id="ARBA00022777"/>
    </source>
</evidence>
<keyword evidence="3" id="KW-0808">Transferase</keyword>
<dbReference type="AlphaFoldDB" id="A7HXX6"/>
<keyword evidence="8" id="KW-1185">Reference proteome</keyword>
<dbReference type="PROSITE" id="PS50109">
    <property type="entry name" value="HIS_KIN"/>
    <property type="match status" value="1"/>
</dbReference>
<evidence type="ECO:0000256" key="5">
    <source>
        <dbReference type="ARBA" id="ARBA00023012"/>
    </source>
</evidence>
<organism evidence="7 8">
    <name type="scientific">Parvibaculum lavamentivorans (strain DS-1 / DSM 13023 / NCIMB 13966)</name>
    <dbReference type="NCBI Taxonomy" id="402881"/>
    <lineage>
        <taxon>Bacteria</taxon>
        <taxon>Pseudomonadati</taxon>
        <taxon>Pseudomonadota</taxon>
        <taxon>Alphaproteobacteria</taxon>
        <taxon>Hyphomicrobiales</taxon>
        <taxon>Parvibaculaceae</taxon>
        <taxon>Parvibaculum</taxon>
    </lineage>
</organism>
<dbReference type="OrthoDB" id="9813151at2"/>
<keyword evidence="4 7" id="KW-0418">Kinase</keyword>
<dbReference type="Proteomes" id="UP000006377">
    <property type="component" value="Chromosome"/>
</dbReference>
<gene>
    <name evidence="7" type="ordered locus">Plav_3153</name>
</gene>
<comment type="catalytic activity">
    <reaction evidence="1">
        <text>ATP + protein L-histidine = ADP + protein N-phospho-L-histidine.</text>
        <dbReference type="EC" id="2.7.13.3"/>
    </reaction>
</comment>
<evidence type="ECO:0000313" key="8">
    <source>
        <dbReference type="Proteomes" id="UP000006377"/>
    </source>
</evidence>
<dbReference type="HOGENOM" id="CLU_000445_89_3_5"/>
<dbReference type="GO" id="GO:0000160">
    <property type="term" value="P:phosphorelay signal transduction system"/>
    <property type="evidence" value="ECO:0007669"/>
    <property type="project" value="UniProtKB-KW"/>
</dbReference>
<dbReference type="KEGG" id="pla:Plav_3153"/>
<dbReference type="Gene3D" id="3.30.565.10">
    <property type="entry name" value="Histidine kinase-like ATPase, C-terminal domain"/>
    <property type="match status" value="1"/>
</dbReference>
<dbReference type="InterPro" id="IPR004358">
    <property type="entry name" value="Sig_transdc_His_kin-like_C"/>
</dbReference>
<dbReference type="SUPFAM" id="SSF55874">
    <property type="entry name" value="ATPase domain of HSP90 chaperone/DNA topoisomerase II/histidine kinase"/>
    <property type="match status" value="1"/>
</dbReference>
<dbReference type="Pfam" id="PF02518">
    <property type="entry name" value="HATPase_c"/>
    <property type="match status" value="1"/>
</dbReference>
<dbReference type="InterPro" id="IPR050736">
    <property type="entry name" value="Sensor_HK_Regulatory"/>
</dbReference>
<sequence>MMDKQLFGPLGDRRYAEYIVDIKGAGMHLLSLVNDILDLSRIELDGLNLSLQEIDIDGICNNCLAIIRGRAEESKIRLNFLAETPYPEIETDERRLKQILINLLNNAVKFTPAGGTVTLELQANPDGGAIIRVRDTSIGMTHEEIERALQPFWHADTGLDRSFEGAGLGLALVGKLLELMHGNLHIQSEVGVGTVVSVTLPQSIVPKEGESPALAAVA</sequence>
<dbReference type="InterPro" id="IPR005467">
    <property type="entry name" value="His_kinase_dom"/>
</dbReference>
<dbReference type="InterPro" id="IPR003594">
    <property type="entry name" value="HATPase_dom"/>
</dbReference>
<dbReference type="PANTHER" id="PTHR43711">
    <property type="entry name" value="TWO-COMPONENT HISTIDINE KINASE"/>
    <property type="match status" value="1"/>
</dbReference>
<accession>A7HXX6</accession>
<feature type="domain" description="Histidine kinase" evidence="6">
    <location>
        <begin position="1"/>
        <end position="204"/>
    </location>
</feature>
<dbReference type="EC" id="2.7.13.3" evidence="2"/>
<evidence type="ECO:0000256" key="1">
    <source>
        <dbReference type="ARBA" id="ARBA00000085"/>
    </source>
</evidence>
<dbReference type="InterPro" id="IPR036890">
    <property type="entry name" value="HATPase_C_sf"/>
</dbReference>
<evidence type="ECO:0000313" key="7">
    <source>
        <dbReference type="EMBL" id="ABS64759.1"/>
    </source>
</evidence>